<dbReference type="GO" id="GO:0003676">
    <property type="term" value="F:nucleic acid binding"/>
    <property type="evidence" value="ECO:0007669"/>
    <property type="project" value="InterPro"/>
</dbReference>
<dbReference type="GO" id="GO:0006397">
    <property type="term" value="P:mRNA processing"/>
    <property type="evidence" value="ECO:0007669"/>
    <property type="project" value="UniProtKB-KW"/>
</dbReference>
<evidence type="ECO:0000256" key="1">
    <source>
        <dbReference type="ARBA" id="ARBA00022664"/>
    </source>
</evidence>
<keyword evidence="2" id="KW-0863">Zinc-finger</keyword>
<dbReference type="PROSITE" id="PS50158">
    <property type="entry name" value="ZF_CCHC"/>
    <property type="match status" value="1"/>
</dbReference>
<dbReference type="InterPro" id="IPR001878">
    <property type="entry name" value="Znf_CCHC"/>
</dbReference>
<dbReference type="InParanoid" id="A0A0C3EU56"/>
<name>A0A0C3EU56_PILCF</name>
<evidence type="ECO:0000313" key="5">
    <source>
        <dbReference type="Proteomes" id="UP000054166"/>
    </source>
</evidence>
<evidence type="ECO:0000256" key="2">
    <source>
        <dbReference type="PROSITE-ProRule" id="PRU00047"/>
    </source>
</evidence>
<dbReference type="Gene3D" id="4.10.60.10">
    <property type="entry name" value="Zinc finger, CCHC-type"/>
    <property type="match status" value="1"/>
</dbReference>
<dbReference type="Proteomes" id="UP000054166">
    <property type="component" value="Unassembled WGS sequence"/>
</dbReference>
<keyword evidence="2" id="KW-0479">Metal-binding</keyword>
<reference evidence="5" key="2">
    <citation type="submission" date="2015-01" db="EMBL/GenBank/DDBJ databases">
        <title>Evolutionary Origins and Diversification of the Mycorrhizal Mutualists.</title>
        <authorList>
            <consortium name="DOE Joint Genome Institute"/>
            <consortium name="Mycorrhizal Genomics Consortium"/>
            <person name="Kohler A."/>
            <person name="Kuo A."/>
            <person name="Nagy L.G."/>
            <person name="Floudas D."/>
            <person name="Copeland A."/>
            <person name="Barry K.W."/>
            <person name="Cichocki N."/>
            <person name="Veneault-Fourrey C."/>
            <person name="LaButti K."/>
            <person name="Lindquist E.A."/>
            <person name="Lipzen A."/>
            <person name="Lundell T."/>
            <person name="Morin E."/>
            <person name="Murat C."/>
            <person name="Riley R."/>
            <person name="Ohm R."/>
            <person name="Sun H."/>
            <person name="Tunlid A."/>
            <person name="Henrissat B."/>
            <person name="Grigoriev I.V."/>
            <person name="Hibbett D.S."/>
            <person name="Martin F."/>
        </authorList>
    </citation>
    <scope>NUCLEOTIDE SEQUENCE [LARGE SCALE GENOMIC DNA]</scope>
    <source>
        <strain evidence="5">F 1598</strain>
    </source>
</reference>
<dbReference type="AlphaFoldDB" id="A0A0C3EU56"/>
<reference evidence="4 5" key="1">
    <citation type="submission" date="2014-04" db="EMBL/GenBank/DDBJ databases">
        <authorList>
            <consortium name="DOE Joint Genome Institute"/>
            <person name="Kuo A."/>
            <person name="Tarkka M."/>
            <person name="Buscot F."/>
            <person name="Kohler A."/>
            <person name="Nagy L.G."/>
            <person name="Floudas D."/>
            <person name="Copeland A."/>
            <person name="Barry K.W."/>
            <person name="Cichocki N."/>
            <person name="Veneault-Fourrey C."/>
            <person name="LaButti K."/>
            <person name="Lindquist E.A."/>
            <person name="Lipzen A."/>
            <person name="Lundell T."/>
            <person name="Morin E."/>
            <person name="Murat C."/>
            <person name="Sun H."/>
            <person name="Tunlid A."/>
            <person name="Henrissat B."/>
            <person name="Grigoriev I.V."/>
            <person name="Hibbett D.S."/>
            <person name="Martin F."/>
            <person name="Nordberg H.P."/>
            <person name="Cantor M.N."/>
            <person name="Hua S.X."/>
        </authorList>
    </citation>
    <scope>NUCLEOTIDE SEQUENCE [LARGE SCALE GENOMIC DNA]</scope>
    <source>
        <strain evidence="4 5">F 1598</strain>
    </source>
</reference>
<dbReference type="HOGENOM" id="CLU_1971373_0_0_1"/>
<accession>A0A0C3EU56</accession>
<keyword evidence="2" id="KW-0862">Zinc</keyword>
<feature type="domain" description="CCHC-type" evidence="3">
    <location>
        <begin position="78"/>
        <end position="93"/>
    </location>
</feature>
<evidence type="ECO:0000313" key="4">
    <source>
        <dbReference type="EMBL" id="KIM71356.1"/>
    </source>
</evidence>
<evidence type="ECO:0000259" key="3">
    <source>
        <dbReference type="PROSITE" id="PS50158"/>
    </source>
</evidence>
<dbReference type="OrthoDB" id="3265539at2759"/>
<proteinExistence type="predicted"/>
<organism evidence="4 5">
    <name type="scientific">Piloderma croceum (strain F 1598)</name>
    <dbReference type="NCBI Taxonomy" id="765440"/>
    <lineage>
        <taxon>Eukaryota</taxon>
        <taxon>Fungi</taxon>
        <taxon>Dikarya</taxon>
        <taxon>Basidiomycota</taxon>
        <taxon>Agaricomycotina</taxon>
        <taxon>Agaricomycetes</taxon>
        <taxon>Agaricomycetidae</taxon>
        <taxon>Atheliales</taxon>
        <taxon>Atheliaceae</taxon>
        <taxon>Piloderma</taxon>
    </lineage>
</organism>
<dbReference type="GO" id="GO:0008270">
    <property type="term" value="F:zinc ion binding"/>
    <property type="evidence" value="ECO:0007669"/>
    <property type="project" value="UniProtKB-KW"/>
</dbReference>
<dbReference type="SUPFAM" id="SSF57756">
    <property type="entry name" value="Retrovirus zinc finger-like domains"/>
    <property type="match status" value="1"/>
</dbReference>
<dbReference type="SMART" id="SM00343">
    <property type="entry name" value="ZnF_C2HC"/>
    <property type="match status" value="1"/>
</dbReference>
<sequence>MGLNKSYDSFIISLDTTPPEQLTLEHVISCMLNEEVHRDNVQIQGVAVKAREKSEVRVKKEEENVVMVATQRDGPTTCWRCGKTGHLKEFCKEKPLQGPGSDEANVALAAIDLNLDNKYLMEVDSDE</sequence>
<dbReference type="STRING" id="765440.A0A0C3EU56"/>
<protein>
    <recommendedName>
        <fullName evidence="3">CCHC-type domain-containing protein</fullName>
    </recommendedName>
</protein>
<dbReference type="EMBL" id="KN833347">
    <property type="protein sequence ID" value="KIM71356.1"/>
    <property type="molecule type" value="Genomic_DNA"/>
</dbReference>
<keyword evidence="5" id="KW-1185">Reference proteome</keyword>
<gene>
    <name evidence="4" type="ORF">PILCRDRAFT_17145</name>
</gene>
<keyword evidence="1" id="KW-0507">mRNA processing</keyword>
<dbReference type="InterPro" id="IPR036875">
    <property type="entry name" value="Znf_CCHC_sf"/>
</dbReference>